<dbReference type="Proteomes" id="UP000321491">
    <property type="component" value="Unassembled WGS sequence"/>
</dbReference>
<comment type="caution">
    <text evidence="2">The sequence shown here is derived from an EMBL/GenBank/DDBJ whole genome shotgun (WGS) entry which is preliminary data.</text>
</comment>
<dbReference type="AlphaFoldDB" id="A0A511UVU2"/>
<organism evidence="2 3">
    <name type="scientific">Cerasibacillus quisquiliarum</name>
    <dbReference type="NCBI Taxonomy" id="227865"/>
    <lineage>
        <taxon>Bacteria</taxon>
        <taxon>Bacillati</taxon>
        <taxon>Bacillota</taxon>
        <taxon>Bacilli</taxon>
        <taxon>Bacillales</taxon>
        <taxon>Bacillaceae</taxon>
        <taxon>Cerasibacillus</taxon>
    </lineage>
</organism>
<feature type="compositionally biased region" description="Basic residues" evidence="1">
    <location>
        <begin position="1"/>
        <end position="13"/>
    </location>
</feature>
<gene>
    <name evidence="2" type="ORF">CQU01_09320</name>
</gene>
<protein>
    <submittedName>
        <fullName evidence="2">Uncharacterized protein</fullName>
    </submittedName>
</protein>
<proteinExistence type="predicted"/>
<accession>A0A511UVU2</accession>
<dbReference type="EMBL" id="BJXW01000009">
    <property type="protein sequence ID" value="GEN30694.1"/>
    <property type="molecule type" value="Genomic_DNA"/>
</dbReference>
<name>A0A511UVU2_9BACI</name>
<reference evidence="2 3" key="1">
    <citation type="submission" date="2019-07" db="EMBL/GenBank/DDBJ databases">
        <title>Whole genome shotgun sequence of Cerasibacillus quisquiliarum NBRC 102429.</title>
        <authorList>
            <person name="Hosoyama A."/>
            <person name="Uohara A."/>
            <person name="Ohji S."/>
            <person name="Ichikawa N."/>
        </authorList>
    </citation>
    <scope>NUCLEOTIDE SEQUENCE [LARGE SCALE GENOMIC DNA]</scope>
    <source>
        <strain evidence="2 3">NBRC 102429</strain>
    </source>
</reference>
<sequence>METKQKQTHFHRSTTKDQNKRAHHAAFTDKKRKQKETSKHTVGGF</sequence>
<evidence type="ECO:0000313" key="2">
    <source>
        <dbReference type="EMBL" id="GEN30694.1"/>
    </source>
</evidence>
<keyword evidence="3" id="KW-1185">Reference proteome</keyword>
<evidence type="ECO:0000256" key="1">
    <source>
        <dbReference type="SAM" id="MobiDB-lite"/>
    </source>
</evidence>
<feature type="region of interest" description="Disordered" evidence="1">
    <location>
        <begin position="1"/>
        <end position="45"/>
    </location>
</feature>
<dbReference type="RefSeq" id="WP_170226610.1">
    <property type="nucleotide sequence ID" value="NZ_BJXW01000009.1"/>
</dbReference>
<evidence type="ECO:0000313" key="3">
    <source>
        <dbReference type="Proteomes" id="UP000321491"/>
    </source>
</evidence>